<keyword evidence="2" id="KW-0812">Transmembrane</keyword>
<dbReference type="GO" id="GO:0016787">
    <property type="term" value="F:hydrolase activity"/>
    <property type="evidence" value="ECO:0007669"/>
    <property type="project" value="UniProtKB-KW"/>
</dbReference>
<dbReference type="Proteomes" id="UP001209229">
    <property type="component" value="Unassembled WGS sequence"/>
</dbReference>
<evidence type="ECO:0000313" key="4">
    <source>
        <dbReference type="EMBL" id="MCW3785577.1"/>
    </source>
</evidence>
<dbReference type="Gene3D" id="1.20.58.2150">
    <property type="match status" value="1"/>
</dbReference>
<dbReference type="AlphaFoldDB" id="A0AAE3M2D4"/>
<dbReference type="Pfam" id="PF17829">
    <property type="entry name" value="GH115_C"/>
    <property type="match status" value="1"/>
</dbReference>
<evidence type="ECO:0000256" key="2">
    <source>
        <dbReference type="SAM" id="Phobius"/>
    </source>
</evidence>
<dbReference type="Gene3D" id="2.60.120.1620">
    <property type="match status" value="1"/>
</dbReference>
<gene>
    <name evidence="4" type="ORF">OM075_03825</name>
</gene>
<reference evidence="4" key="1">
    <citation type="submission" date="2022-10" db="EMBL/GenBank/DDBJ databases">
        <authorList>
            <person name="Yu W.X."/>
        </authorList>
    </citation>
    <scope>NUCLEOTIDE SEQUENCE</scope>
    <source>
        <strain evidence="4">AAT</strain>
    </source>
</reference>
<dbReference type="InterPro" id="IPR013783">
    <property type="entry name" value="Ig-like_fold"/>
</dbReference>
<feature type="domain" description="Gylcosyl hydrolase 115 C-terminal" evidence="3">
    <location>
        <begin position="798"/>
        <end position="976"/>
    </location>
</feature>
<keyword evidence="1 4" id="KW-0378">Hydrolase</keyword>
<evidence type="ECO:0000313" key="5">
    <source>
        <dbReference type="Proteomes" id="UP001209229"/>
    </source>
</evidence>
<dbReference type="InterPro" id="IPR029018">
    <property type="entry name" value="Hex-like_dom2"/>
</dbReference>
<protein>
    <submittedName>
        <fullName evidence="4">Glycosyl hydrolase 115 family protein</fullName>
    </submittedName>
</protein>
<dbReference type="InterPro" id="IPR042301">
    <property type="entry name" value="GH115_sf"/>
</dbReference>
<dbReference type="EMBL" id="JAPDPJ010000004">
    <property type="protein sequence ID" value="MCW3785577.1"/>
    <property type="molecule type" value="Genomic_DNA"/>
</dbReference>
<keyword evidence="2" id="KW-0472">Membrane</keyword>
<dbReference type="PANTHER" id="PTHR37842:SF2">
    <property type="entry name" value="GYLCOSYL HYDROLASE 115 C-TERMINAL DOMAIN-CONTAINING PROTEIN"/>
    <property type="match status" value="1"/>
</dbReference>
<accession>A0AAE3M2D4</accession>
<proteinExistence type="predicted"/>
<sequence>MKCLVKRVLVHRLVIAYMALIGLLIGNISCNNTSHDKSITNAPTNYITHSISQNSFTLLNEQQVAPIIISQADYSGVNRVAKLFQKDISEVSGIEPMLFLDSLPEVDEIVIVGSIDKNPFIKQLADQGKINTKDIIGKWENSLIEVVDNPFPNIKKALVITGSDKRGIIYAMFDVSRKIGVSPWYWWADVPVKKQEKIFVKQGRYNLGEPKVKYRGIFLNDEAPALSGWSKEKFGGFNHKFYENVFELILRLKGNYLWPAMWSNGFYDDDPMNGVLANEYGIVMGTSHHEPLGRAHIEWRRYGSGAWDYTVNKDTLDKFWQGGMERMNNWDKIVTIGMRGDGDESMSEETNTKLLERIVENQREIIEEVTGKPAEETPQLWALYKEVQEYYDEGMRVPDDVTLLLCDDNWGNVRKLPDLDAPKRKGGYGMYYHFDFVGGPRNYKWLNTSPIPRIWEQMNLCYQYGVDQIWIVNVGDLKPMELPISFFLDYAWNPESIPLEKLDHYTSNWAQEQFGDQYADQIANILDLYTKYNGRRTPELLYSDTYSLTNYREFETVTNAYKDLAKESTDVFNELPEEMKDAYYQLVHFPVLACSNLYELYYTHAKNLQYATQGRALTNNMADKVKELFDYDAELADYYHTKVSDGKWNHIMSQTHIGYTYWQQPPFNVMPKTEKIALSDNSSLGVVAEGSELFWPQDTVALNLPEFDVFNDQHFYVEIFNRGSKSFNYSIINQDEWIKVSETNGVIKDQQKIEVSIDWSKLKDGRHYSKLLIHSEDNDEVTVLVNALKLSEDDKPVGFIERNGYVSMEANNYAAKLNTEDIEWKEIPGLSKTDSGMSSFPVTGSKEHSNVSDNPYLAYDFYLLHAPENEVVEVTVFLSPTLNFVGGEGLKFALSVDDQKPEVVYMHEGMEIRDWTYPDWFNSAVSNKIITKQVRLKLNGQGQHTLKYFMINGGVILQKIVVNNGGLKVSYLGPPESIIKK</sequence>
<dbReference type="Gene3D" id="2.60.40.10">
    <property type="entry name" value="Immunoglobulins"/>
    <property type="match status" value="1"/>
</dbReference>
<dbReference type="Gene3D" id="3.30.379.10">
    <property type="entry name" value="Chitobiase/beta-hexosaminidase domain 2-like"/>
    <property type="match status" value="1"/>
</dbReference>
<feature type="transmembrane region" description="Helical" evidence="2">
    <location>
        <begin position="9"/>
        <end position="28"/>
    </location>
</feature>
<keyword evidence="5" id="KW-1185">Reference proteome</keyword>
<dbReference type="GO" id="GO:0005975">
    <property type="term" value="P:carbohydrate metabolic process"/>
    <property type="evidence" value="ECO:0007669"/>
    <property type="project" value="UniProtKB-ARBA"/>
</dbReference>
<organism evidence="4 5">
    <name type="scientific">Plebeiibacterium sediminum</name>
    <dbReference type="NCBI Taxonomy" id="2992112"/>
    <lineage>
        <taxon>Bacteria</taxon>
        <taxon>Pseudomonadati</taxon>
        <taxon>Bacteroidota</taxon>
        <taxon>Bacteroidia</taxon>
        <taxon>Marinilabiliales</taxon>
        <taxon>Marinilabiliaceae</taxon>
        <taxon>Plebeiibacterium</taxon>
    </lineage>
</organism>
<dbReference type="PANTHER" id="PTHR37842">
    <property type="match status" value="1"/>
</dbReference>
<dbReference type="Pfam" id="PF15979">
    <property type="entry name" value="Glyco_hydro_115"/>
    <property type="match status" value="1"/>
</dbReference>
<keyword evidence="2" id="KW-1133">Transmembrane helix</keyword>
<dbReference type="InterPro" id="IPR041437">
    <property type="entry name" value="GH115_C"/>
</dbReference>
<dbReference type="InterPro" id="IPR031924">
    <property type="entry name" value="GH115"/>
</dbReference>
<evidence type="ECO:0000259" key="3">
    <source>
        <dbReference type="Pfam" id="PF17829"/>
    </source>
</evidence>
<dbReference type="Gene3D" id="3.20.20.520">
    <property type="entry name" value="Glycosyl hydrolase family 115"/>
    <property type="match status" value="1"/>
</dbReference>
<name>A0AAE3M2D4_9BACT</name>
<dbReference type="RefSeq" id="WP_301189149.1">
    <property type="nucleotide sequence ID" value="NZ_JAPDPJ010000004.1"/>
</dbReference>
<comment type="caution">
    <text evidence="4">The sequence shown here is derived from an EMBL/GenBank/DDBJ whole genome shotgun (WGS) entry which is preliminary data.</text>
</comment>
<evidence type="ECO:0000256" key="1">
    <source>
        <dbReference type="ARBA" id="ARBA00022801"/>
    </source>
</evidence>